<organism evidence="1 2">
    <name type="scientific">Protopolystoma xenopodis</name>
    <dbReference type="NCBI Taxonomy" id="117903"/>
    <lineage>
        <taxon>Eukaryota</taxon>
        <taxon>Metazoa</taxon>
        <taxon>Spiralia</taxon>
        <taxon>Lophotrochozoa</taxon>
        <taxon>Platyhelminthes</taxon>
        <taxon>Monogenea</taxon>
        <taxon>Polyopisthocotylea</taxon>
        <taxon>Polystomatidea</taxon>
        <taxon>Polystomatidae</taxon>
        <taxon>Protopolystoma</taxon>
    </lineage>
</organism>
<evidence type="ECO:0000313" key="2">
    <source>
        <dbReference type="Proteomes" id="UP000784294"/>
    </source>
</evidence>
<comment type="caution">
    <text evidence="1">The sequence shown here is derived from an EMBL/GenBank/DDBJ whole genome shotgun (WGS) entry which is preliminary data.</text>
</comment>
<keyword evidence="2" id="KW-1185">Reference proteome</keyword>
<sequence length="114" mass="12896">MQNREAFQKIGFRKTTINRSYEEENEPELEETAVMLGGEAATQELAGETADGEEIAEAIFDDLEPVMPILRHLSLPRLQTHHSVILFLSPTQPALVRNQRCENATLPLFHARIL</sequence>
<gene>
    <name evidence="1" type="ORF">PXEA_LOCUS9764</name>
</gene>
<proteinExistence type="predicted"/>
<dbReference type="EMBL" id="CAAALY010027996">
    <property type="protein sequence ID" value="VEL16324.1"/>
    <property type="molecule type" value="Genomic_DNA"/>
</dbReference>
<dbReference type="AlphaFoldDB" id="A0A448WNV1"/>
<reference evidence="1" key="1">
    <citation type="submission" date="2018-11" db="EMBL/GenBank/DDBJ databases">
        <authorList>
            <consortium name="Pathogen Informatics"/>
        </authorList>
    </citation>
    <scope>NUCLEOTIDE SEQUENCE</scope>
</reference>
<dbReference type="Proteomes" id="UP000784294">
    <property type="component" value="Unassembled WGS sequence"/>
</dbReference>
<protein>
    <submittedName>
        <fullName evidence="1">Uncharacterized protein</fullName>
    </submittedName>
</protein>
<name>A0A448WNV1_9PLAT</name>
<evidence type="ECO:0000313" key="1">
    <source>
        <dbReference type="EMBL" id="VEL16324.1"/>
    </source>
</evidence>
<accession>A0A448WNV1</accession>